<dbReference type="InterPro" id="IPR015421">
    <property type="entry name" value="PyrdxlP-dep_Trfase_major"/>
</dbReference>
<proteinExistence type="inferred from homology"/>
<keyword evidence="7" id="KW-0408">Iron</keyword>
<dbReference type="Gene3D" id="3.90.1150.10">
    <property type="entry name" value="Aspartate Aminotransferase, domain 1"/>
    <property type="match status" value="1"/>
</dbReference>
<protein>
    <recommendedName>
        <fullName evidence="3">cysteine desulfurase</fullName>
        <ecNumber evidence="3">2.8.1.7</ecNumber>
    </recommendedName>
</protein>
<dbReference type="InterPro" id="IPR015424">
    <property type="entry name" value="PyrdxlP-dep_Trfase"/>
</dbReference>
<dbReference type="Pfam" id="PF00266">
    <property type="entry name" value="Aminotran_5"/>
    <property type="match status" value="1"/>
</dbReference>
<dbReference type="GO" id="GO:0046872">
    <property type="term" value="F:metal ion binding"/>
    <property type="evidence" value="ECO:0007669"/>
    <property type="project" value="UniProtKB-KW"/>
</dbReference>
<keyword evidence="6" id="KW-0663">Pyridoxal phosphate</keyword>
<comment type="catalytic activity">
    <reaction evidence="9">
        <text>(sulfur carrier)-H + L-cysteine = (sulfur carrier)-SH + L-alanine</text>
        <dbReference type="Rhea" id="RHEA:43892"/>
        <dbReference type="Rhea" id="RHEA-COMP:14737"/>
        <dbReference type="Rhea" id="RHEA-COMP:14739"/>
        <dbReference type="ChEBI" id="CHEBI:29917"/>
        <dbReference type="ChEBI" id="CHEBI:35235"/>
        <dbReference type="ChEBI" id="CHEBI:57972"/>
        <dbReference type="ChEBI" id="CHEBI:64428"/>
        <dbReference type="EC" id="2.8.1.7"/>
    </reaction>
</comment>
<dbReference type="GO" id="GO:0031071">
    <property type="term" value="F:cysteine desulfurase activity"/>
    <property type="evidence" value="ECO:0007669"/>
    <property type="project" value="UniProtKB-EC"/>
</dbReference>
<keyword evidence="4" id="KW-0808">Transferase</keyword>
<dbReference type="EC" id="2.8.1.7" evidence="3"/>
<dbReference type="SUPFAM" id="SSF53383">
    <property type="entry name" value="PLP-dependent transferases"/>
    <property type="match status" value="1"/>
</dbReference>
<name>A0A7D4PXP2_9MICO</name>
<evidence type="ECO:0000256" key="5">
    <source>
        <dbReference type="ARBA" id="ARBA00022723"/>
    </source>
</evidence>
<dbReference type="Gene3D" id="1.10.260.50">
    <property type="match status" value="1"/>
</dbReference>
<evidence type="ECO:0000256" key="8">
    <source>
        <dbReference type="ARBA" id="ARBA00023014"/>
    </source>
</evidence>
<dbReference type="InterPro" id="IPR016454">
    <property type="entry name" value="Cysteine_dSase"/>
</dbReference>
<dbReference type="EMBL" id="CP054038">
    <property type="protein sequence ID" value="QKJ21134.1"/>
    <property type="molecule type" value="Genomic_DNA"/>
</dbReference>
<evidence type="ECO:0000313" key="12">
    <source>
        <dbReference type="EMBL" id="QKJ21134.1"/>
    </source>
</evidence>
<dbReference type="Proteomes" id="UP000502498">
    <property type="component" value="Chromosome"/>
</dbReference>
<evidence type="ECO:0000256" key="2">
    <source>
        <dbReference type="ARBA" id="ARBA00006490"/>
    </source>
</evidence>
<dbReference type="PIRSF" id="PIRSF005572">
    <property type="entry name" value="NifS"/>
    <property type="match status" value="1"/>
</dbReference>
<keyword evidence="8" id="KW-0411">Iron-sulfur</keyword>
<dbReference type="PANTHER" id="PTHR11601:SF34">
    <property type="entry name" value="CYSTEINE DESULFURASE"/>
    <property type="match status" value="1"/>
</dbReference>
<evidence type="ECO:0000256" key="10">
    <source>
        <dbReference type="RuleBase" id="RU004504"/>
    </source>
</evidence>
<dbReference type="InterPro" id="IPR000192">
    <property type="entry name" value="Aminotrans_V_dom"/>
</dbReference>
<dbReference type="AlphaFoldDB" id="A0A7D4PXP2"/>
<keyword evidence="5" id="KW-0479">Metal-binding</keyword>
<evidence type="ECO:0000259" key="11">
    <source>
        <dbReference type="Pfam" id="PF00266"/>
    </source>
</evidence>
<evidence type="ECO:0000256" key="3">
    <source>
        <dbReference type="ARBA" id="ARBA00012239"/>
    </source>
</evidence>
<dbReference type="InterPro" id="IPR020578">
    <property type="entry name" value="Aminotrans_V_PyrdxlP_BS"/>
</dbReference>
<evidence type="ECO:0000313" key="13">
    <source>
        <dbReference type="Proteomes" id="UP000502498"/>
    </source>
</evidence>
<feature type="domain" description="Aminotransferase class V" evidence="11">
    <location>
        <begin position="3"/>
        <end position="355"/>
    </location>
</feature>
<dbReference type="InterPro" id="IPR015422">
    <property type="entry name" value="PyrdxlP-dep_Trfase_small"/>
</dbReference>
<dbReference type="Gene3D" id="3.40.640.10">
    <property type="entry name" value="Type I PLP-dependent aspartate aminotransferase-like (Major domain)"/>
    <property type="match status" value="1"/>
</dbReference>
<evidence type="ECO:0000256" key="4">
    <source>
        <dbReference type="ARBA" id="ARBA00022679"/>
    </source>
</evidence>
<dbReference type="PROSITE" id="PS00595">
    <property type="entry name" value="AA_TRANSFER_CLASS_5"/>
    <property type="match status" value="1"/>
</dbReference>
<dbReference type="RefSeq" id="WP_172991555.1">
    <property type="nucleotide sequence ID" value="NZ_CP054038.1"/>
</dbReference>
<dbReference type="PANTHER" id="PTHR11601">
    <property type="entry name" value="CYSTEINE DESULFURYLASE FAMILY MEMBER"/>
    <property type="match status" value="1"/>
</dbReference>
<organism evidence="12 13">
    <name type="scientific">Microbacterium hominis</name>
    <dbReference type="NCBI Taxonomy" id="162426"/>
    <lineage>
        <taxon>Bacteria</taxon>
        <taxon>Bacillati</taxon>
        <taxon>Actinomycetota</taxon>
        <taxon>Actinomycetes</taxon>
        <taxon>Micrococcales</taxon>
        <taxon>Microbacteriaceae</taxon>
        <taxon>Microbacterium</taxon>
    </lineage>
</organism>
<comment type="cofactor">
    <cofactor evidence="1 10">
        <name>pyridoxal 5'-phosphate</name>
        <dbReference type="ChEBI" id="CHEBI:597326"/>
    </cofactor>
</comment>
<accession>A0A7D4PXP2</accession>
<evidence type="ECO:0000256" key="9">
    <source>
        <dbReference type="ARBA" id="ARBA00050776"/>
    </source>
</evidence>
<comment type="similarity">
    <text evidence="2">Belongs to the class-V pyridoxal-phosphate-dependent aminotransferase family. NifS/IscS subfamily.</text>
</comment>
<sequence length="381" mass="39166">MLYLDNAATTAVRPEVLEAMAPYLTRWFGNPSSHHTVGEAAAEALAGARSRVARILGLRAGDIVFTSGGTEANNLAVKGIALGSWMPGEHRHVVTTPIEHESVLESVAFLERFHGFDATRVAVGPDARIDLDALRAALRADTAVVSIGYANNEVGTVQDVAAIAAETRSRGIPLHIDGVQAAGWLPLSAADLAYDAISLAGHKLGAPKGTGVLGVRGRIPLEPLLHGGGQERGRRSGTEDVAGAVGFATALELAEAERVATAARVALLRDAFIARVLAAVPQARLTGDAVHRLPGTASFTFAGTSGEAVLLELERRGIVSSSGSACAAGSDEPSHVLLAMGVAPEVAQTAVRFTFPHTLARSLDAVADAVAASVAAVQSSG</sequence>
<evidence type="ECO:0000256" key="1">
    <source>
        <dbReference type="ARBA" id="ARBA00001933"/>
    </source>
</evidence>
<dbReference type="GO" id="GO:0051536">
    <property type="term" value="F:iron-sulfur cluster binding"/>
    <property type="evidence" value="ECO:0007669"/>
    <property type="project" value="UniProtKB-KW"/>
</dbReference>
<gene>
    <name evidence="12" type="ORF">HQM25_06690</name>
</gene>
<reference evidence="12 13" key="1">
    <citation type="submission" date="2020-05" db="EMBL/GenBank/DDBJ databases">
        <title>Strain PA2F3 complete genome.</title>
        <authorList>
            <person name="Kim Y.-S."/>
            <person name="Kim S.-J."/>
            <person name="Jung H.-k."/>
            <person name="Kim S.-E."/>
            <person name="Kim K.-H."/>
        </authorList>
    </citation>
    <scope>NUCLEOTIDE SEQUENCE [LARGE SCALE GENOMIC DNA]</scope>
    <source>
        <strain evidence="12 13">PA2F3</strain>
    </source>
</reference>
<evidence type="ECO:0000256" key="7">
    <source>
        <dbReference type="ARBA" id="ARBA00023004"/>
    </source>
</evidence>
<evidence type="ECO:0000256" key="6">
    <source>
        <dbReference type="ARBA" id="ARBA00022898"/>
    </source>
</evidence>